<dbReference type="InterPro" id="IPR010985">
    <property type="entry name" value="Ribbon_hlx_hlx"/>
</dbReference>
<name>A0A0R2RKQ3_9BACT</name>
<organism evidence="1 2">
    <name type="scientific">Verrucomicrobia subdivision 6 bacterium BACL9 MAG-120507-bin52</name>
    <dbReference type="NCBI Taxonomy" id="1655590"/>
    <lineage>
        <taxon>Bacteria</taxon>
        <taxon>Pseudomonadati</taxon>
        <taxon>Verrucomicrobiota</taxon>
        <taxon>Verrucomicrobiia</taxon>
        <taxon>Verrucomicrobiales</taxon>
        <taxon>Verrucomicrobia subdivision 6</taxon>
    </lineage>
</organism>
<evidence type="ECO:0000313" key="2">
    <source>
        <dbReference type="Proteomes" id="UP000051269"/>
    </source>
</evidence>
<comment type="caution">
    <text evidence="1">The sequence shown here is derived from an EMBL/GenBank/DDBJ whole genome shotgun (WGS) entry which is preliminary data.</text>
</comment>
<dbReference type="SUPFAM" id="SSF47598">
    <property type="entry name" value="Ribbon-helix-helix"/>
    <property type="match status" value="1"/>
</dbReference>
<dbReference type="Proteomes" id="UP000051269">
    <property type="component" value="Unassembled WGS sequence"/>
</dbReference>
<evidence type="ECO:0008006" key="3">
    <source>
        <dbReference type="Google" id="ProtNLM"/>
    </source>
</evidence>
<protein>
    <recommendedName>
        <fullName evidence="3">Antitoxin</fullName>
    </recommendedName>
</protein>
<sequence>MKKTKTQYTIRDIPELTDSRLRETAAMEEISLNQAALQALQRGLGSGDQSVRYRSLHPLLQKKDEVDQASWRSTLAEMDRVNPEDWK</sequence>
<evidence type="ECO:0000313" key="1">
    <source>
        <dbReference type="EMBL" id="KRO63189.1"/>
    </source>
</evidence>
<dbReference type="GO" id="GO:0006355">
    <property type="term" value="P:regulation of DNA-templated transcription"/>
    <property type="evidence" value="ECO:0007669"/>
    <property type="project" value="InterPro"/>
</dbReference>
<gene>
    <name evidence="1" type="ORF">ABR82_07540</name>
</gene>
<dbReference type="EMBL" id="LIBO01000004">
    <property type="protein sequence ID" value="KRO63189.1"/>
    <property type="molecule type" value="Genomic_DNA"/>
</dbReference>
<accession>A0A0R2RKQ3</accession>
<reference evidence="1 2" key="1">
    <citation type="submission" date="2015-10" db="EMBL/GenBank/DDBJ databases">
        <title>Metagenome-Assembled Genomes uncover a global brackish microbiome.</title>
        <authorList>
            <person name="Hugerth L.W."/>
            <person name="Larsson J."/>
            <person name="Alneberg J."/>
            <person name="Lindh M.V."/>
            <person name="Legrand C."/>
            <person name="Pinhassi J."/>
            <person name="Andersson A.F."/>
        </authorList>
    </citation>
    <scope>NUCLEOTIDE SEQUENCE [LARGE SCALE GENOMIC DNA]</scope>
    <source>
        <strain evidence="1">BACL18 MAG-120507-bin52</strain>
    </source>
</reference>
<proteinExistence type="predicted"/>
<dbReference type="AlphaFoldDB" id="A0A0R2RKQ3"/>